<evidence type="ECO:0000256" key="6">
    <source>
        <dbReference type="ARBA" id="ARBA00022737"/>
    </source>
</evidence>
<feature type="non-terminal residue" evidence="20">
    <location>
        <position position="1"/>
    </location>
</feature>
<keyword evidence="12" id="KW-0010">Activator</keyword>
<dbReference type="EMBL" id="VYZU01009215">
    <property type="protein sequence ID" value="NXY81878.1"/>
    <property type="molecule type" value="Genomic_DNA"/>
</dbReference>
<comment type="subcellular location">
    <subcellularLocation>
        <location evidence="2">Cytoplasm</location>
    </subcellularLocation>
    <subcellularLocation>
        <location evidence="1">Nucleus</location>
    </subcellularLocation>
</comment>
<feature type="non-terminal residue" evidence="20">
    <location>
        <position position="979"/>
    </location>
</feature>
<dbReference type="InterPro" id="IPR030492">
    <property type="entry name" value="RHD_CS"/>
</dbReference>
<dbReference type="FunFam" id="2.60.40.10:FF:000046">
    <property type="entry name" value="Nuclear factor NF-kappa-B p105 subunit"/>
    <property type="match status" value="1"/>
</dbReference>
<protein>
    <recommendedName>
        <fullName evidence="3">Nuclear factor NF-kappa-B p105 subunit</fullName>
    </recommendedName>
    <alternativeName>
        <fullName evidence="15">Nuclear factor of kappa light polypeptide gene enhancer in B-cells 1</fullName>
    </alternativeName>
</protein>
<evidence type="ECO:0000256" key="12">
    <source>
        <dbReference type="ARBA" id="ARBA00023159"/>
    </source>
</evidence>
<keyword evidence="6" id="KW-0677">Repeat</keyword>
<dbReference type="InterPro" id="IPR008967">
    <property type="entry name" value="p53-like_TF_DNA-bd_sf"/>
</dbReference>
<evidence type="ECO:0000256" key="7">
    <source>
        <dbReference type="ARBA" id="ARBA00022799"/>
    </source>
</evidence>
<evidence type="ECO:0000256" key="17">
    <source>
        <dbReference type="PROSITE-ProRule" id="PRU00023"/>
    </source>
</evidence>
<dbReference type="InterPro" id="IPR002110">
    <property type="entry name" value="Ankyrin_rpt"/>
</dbReference>
<dbReference type="CDD" id="cd08797">
    <property type="entry name" value="Death_NFkB1_p105"/>
    <property type="match status" value="1"/>
</dbReference>
<feature type="compositionally biased region" description="Polar residues" evidence="18">
    <location>
        <begin position="925"/>
        <end position="939"/>
    </location>
</feature>
<evidence type="ECO:0000256" key="8">
    <source>
        <dbReference type="ARBA" id="ARBA00022843"/>
    </source>
</evidence>
<evidence type="ECO:0000256" key="1">
    <source>
        <dbReference type="ARBA" id="ARBA00004123"/>
    </source>
</evidence>
<dbReference type="SMART" id="SM00429">
    <property type="entry name" value="IPT"/>
    <property type="match status" value="1"/>
</dbReference>
<comment type="caution">
    <text evidence="20">The sequence shown here is derived from an EMBL/GenBank/DDBJ whole genome shotgun (WGS) entry which is preliminary data.</text>
</comment>
<feature type="compositionally biased region" description="Basic and acidic residues" evidence="18">
    <location>
        <begin position="445"/>
        <end position="480"/>
    </location>
</feature>
<dbReference type="GO" id="GO:0007165">
    <property type="term" value="P:signal transduction"/>
    <property type="evidence" value="ECO:0007669"/>
    <property type="project" value="InterPro"/>
</dbReference>
<evidence type="ECO:0000313" key="21">
    <source>
        <dbReference type="Proteomes" id="UP000586704"/>
    </source>
</evidence>
<dbReference type="PANTHER" id="PTHR24169:SF9">
    <property type="entry name" value="NUCLEAR FACTOR NF-KAPPA-B P105 SUBUNIT"/>
    <property type="match status" value="1"/>
</dbReference>
<keyword evidence="14" id="KW-0539">Nucleus</keyword>
<evidence type="ECO:0000259" key="19">
    <source>
        <dbReference type="PROSITE" id="PS50254"/>
    </source>
</evidence>
<organism evidence="20 21">
    <name type="scientific">Ceyx cyanopectus</name>
    <name type="common">Indigo-banded kingfisher</name>
    <dbReference type="NCBI Taxonomy" id="390723"/>
    <lineage>
        <taxon>Eukaryota</taxon>
        <taxon>Metazoa</taxon>
        <taxon>Chordata</taxon>
        <taxon>Craniata</taxon>
        <taxon>Vertebrata</taxon>
        <taxon>Euteleostomi</taxon>
        <taxon>Archelosauria</taxon>
        <taxon>Archosauria</taxon>
        <taxon>Dinosauria</taxon>
        <taxon>Saurischia</taxon>
        <taxon>Theropoda</taxon>
        <taxon>Coelurosauria</taxon>
        <taxon>Aves</taxon>
        <taxon>Neognathae</taxon>
        <taxon>Neoaves</taxon>
        <taxon>Telluraves</taxon>
        <taxon>Coraciimorphae</taxon>
        <taxon>Coraciiformes</taxon>
        <taxon>Alcedinidae</taxon>
        <taxon>Ceyx</taxon>
    </lineage>
</organism>
<keyword evidence="21" id="KW-1185">Reference proteome</keyword>
<dbReference type="InterPro" id="IPR000488">
    <property type="entry name" value="Death_dom"/>
</dbReference>
<dbReference type="Gene3D" id="1.25.40.20">
    <property type="entry name" value="Ankyrin repeat-containing domain"/>
    <property type="match status" value="1"/>
</dbReference>
<dbReference type="SMART" id="SM00005">
    <property type="entry name" value="DEATH"/>
    <property type="match status" value="1"/>
</dbReference>
<feature type="repeat" description="ANK" evidence="17">
    <location>
        <begin position="646"/>
        <end position="678"/>
    </location>
</feature>
<dbReference type="Pfam" id="PF00531">
    <property type="entry name" value="Death"/>
    <property type="match status" value="1"/>
</dbReference>
<evidence type="ECO:0000313" key="20">
    <source>
        <dbReference type="EMBL" id="NXY81878.1"/>
    </source>
</evidence>
<dbReference type="InterPro" id="IPR002909">
    <property type="entry name" value="IPT_dom"/>
</dbReference>
<dbReference type="InterPro" id="IPR014756">
    <property type="entry name" value="Ig_E-set"/>
</dbReference>
<feature type="compositionally biased region" description="Polar residues" evidence="18">
    <location>
        <begin position="431"/>
        <end position="444"/>
    </location>
</feature>
<dbReference type="PROSITE" id="PS50297">
    <property type="entry name" value="ANK_REP_REGION"/>
    <property type="match status" value="5"/>
</dbReference>
<feature type="repeat" description="ANK" evidence="17">
    <location>
        <begin position="538"/>
        <end position="570"/>
    </location>
</feature>
<dbReference type="GO" id="GO:0005737">
    <property type="term" value="C:cytoplasm"/>
    <property type="evidence" value="ECO:0007669"/>
    <property type="project" value="UniProtKB-SubCell"/>
</dbReference>
<dbReference type="OrthoDB" id="10254686at2759"/>
<dbReference type="Gene3D" id="2.60.40.340">
    <property type="entry name" value="Rel homology domain (RHD), DNA-binding domain"/>
    <property type="match status" value="1"/>
</dbReference>
<dbReference type="InterPro" id="IPR032397">
    <property type="entry name" value="RHD_dimer"/>
</dbReference>
<reference evidence="20 21" key="1">
    <citation type="submission" date="2020-02" db="EMBL/GenBank/DDBJ databases">
        <title>Bird 10,000 Genomes (B10K) Project - Family phase.</title>
        <authorList>
            <person name="Zhang G."/>
        </authorList>
    </citation>
    <scope>NUCLEOTIDE SEQUENCE [LARGE SCALE GENOMIC DNA]</scope>
    <source>
        <strain evidence="20">B10K-DU-013-51</strain>
        <tissue evidence="20">Mixed tissue sample</tissue>
    </source>
</reference>
<feature type="region of interest" description="Disordered" evidence="18">
    <location>
        <begin position="889"/>
        <end position="979"/>
    </location>
</feature>
<dbReference type="Gene3D" id="2.60.40.10">
    <property type="entry name" value="Immunoglobulins"/>
    <property type="match status" value="1"/>
</dbReference>
<dbReference type="InterPro" id="IPR036770">
    <property type="entry name" value="Ankyrin_rpt-contain_sf"/>
</dbReference>
<dbReference type="FunFam" id="2.60.40.340:FF:000004">
    <property type="entry name" value="Nuclear factor NF-kappa-B p105 subunit isoform 1"/>
    <property type="match status" value="1"/>
</dbReference>
<dbReference type="PROSITE" id="PS50088">
    <property type="entry name" value="ANK_REPEAT"/>
    <property type="match status" value="6"/>
</dbReference>
<dbReference type="GO" id="GO:0000978">
    <property type="term" value="F:RNA polymerase II cis-regulatory region sequence-specific DNA binding"/>
    <property type="evidence" value="ECO:0007669"/>
    <property type="project" value="TreeGrafter"/>
</dbReference>
<dbReference type="InterPro" id="IPR011539">
    <property type="entry name" value="RHD_DNA_bind_dom"/>
</dbReference>
<dbReference type="FunFam" id="1.25.40.20:FF:000103">
    <property type="entry name" value="Nuclear factor NF-kappa-B p105 subunit isoform 1"/>
    <property type="match status" value="1"/>
</dbReference>
<dbReference type="SUPFAM" id="SSF81296">
    <property type="entry name" value="E set domains"/>
    <property type="match status" value="1"/>
</dbReference>
<keyword evidence="13" id="KW-0804">Transcription</keyword>
<keyword evidence="4" id="KW-0963">Cytoplasm</keyword>
<evidence type="ECO:0000256" key="2">
    <source>
        <dbReference type="ARBA" id="ARBA00004496"/>
    </source>
</evidence>
<accession>A0A7L4MYH1</accession>
<dbReference type="InterPro" id="IPR047096">
    <property type="entry name" value="NF-kB_p105_DD"/>
</dbReference>
<feature type="compositionally biased region" description="Low complexity" evidence="18">
    <location>
        <begin position="943"/>
        <end position="964"/>
    </location>
</feature>
<dbReference type="CDD" id="cd07935">
    <property type="entry name" value="RHD-n_NFkB1"/>
    <property type="match status" value="1"/>
</dbReference>
<dbReference type="CDD" id="cd01177">
    <property type="entry name" value="IPT_NFkappaB"/>
    <property type="match status" value="1"/>
</dbReference>
<dbReference type="InterPro" id="IPR011029">
    <property type="entry name" value="DEATH-like_dom_sf"/>
</dbReference>
<dbReference type="InterPro" id="IPR000451">
    <property type="entry name" value="NFkB/Dor"/>
</dbReference>
<dbReference type="Gene3D" id="1.10.533.10">
    <property type="entry name" value="Death Domain, Fas"/>
    <property type="match status" value="1"/>
</dbReference>
<keyword evidence="10 17" id="KW-0040">ANK repeat</keyword>
<dbReference type="InterPro" id="IPR030503">
    <property type="entry name" value="NF-kB_p105_RHD_N"/>
</dbReference>
<dbReference type="Pfam" id="PF00023">
    <property type="entry name" value="Ank"/>
    <property type="match status" value="1"/>
</dbReference>
<evidence type="ECO:0000256" key="11">
    <source>
        <dbReference type="ARBA" id="ARBA00023125"/>
    </source>
</evidence>
<dbReference type="SMART" id="SM00248">
    <property type="entry name" value="ANK"/>
    <property type="match status" value="7"/>
</dbReference>
<dbReference type="Pfam" id="PF00554">
    <property type="entry name" value="RHD_DNA_bind"/>
    <property type="match status" value="1"/>
</dbReference>
<dbReference type="PRINTS" id="PR00057">
    <property type="entry name" value="NFKBTNSCPFCT"/>
</dbReference>
<dbReference type="PANTHER" id="PTHR24169">
    <property type="entry name" value="NUCLEAR FACTOR NF-KAPPA-B PROTEIN"/>
    <property type="match status" value="1"/>
</dbReference>
<keyword evidence="5" id="KW-0597">Phosphoprotein</keyword>
<name>A0A7L4MYH1_9AVES</name>
<evidence type="ECO:0000256" key="15">
    <source>
        <dbReference type="ARBA" id="ARBA00032626"/>
    </source>
</evidence>
<dbReference type="Pfam" id="PF12796">
    <property type="entry name" value="Ank_2"/>
    <property type="match status" value="2"/>
</dbReference>
<dbReference type="GO" id="GO:0000981">
    <property type="term" value="F:DNA-binding transcription factor activity, RNA polymerase II-specific"/>
    <property type="evidence" value="ECO:0007669"/>
    <property type="project" value="TreeGrafter"/>
</dbReference>
<gene>
    <name evidence="20" type="primary">Nfkb1</name>
    <name evidence="20" type="ORF">CEYCYA_R01517</name>
</gene>
<dbReference type="SUPFAM" id="SSF47986">
    <property type="entry name" value="DEATH domain"/>
    <property type="match status" value="1"/>
</dbReference>
<dbReference type="SUPFAM" id="SSF48403">
    <property type="entry name" value="Ankyrin repeat"/>
    <property type="match status" value="1"/>
</dbReference>
<dbReference type="Pfam" id="PF16179">
    <property type="entry name" value="RHD_dimer"/>
    <property type="match status" value="1"/>
</dbReference>
<feature type="domain" description="RHD" evidence="19">
    <location>
        <begin position="44"/>
        <end position="251"/>
    </location>
</feature>
<evidence type="ECO:0000256" key="3">
    <source>
        <dbReference type="ARBA" id="ARBA00020838"/>
    </source>
</evidence>
<keyword evidence="7" id="KW-0702">S-nitrosylation</keyword>
<keyword evidence="11" id="KW-0238">DNA-binding</keyword>
<evidence type="ECO:0000256" key="9">
    <source>
        <dbReference type="ARBA" id="ARBA00023015"/>
    </source>
</evidence>
<dbReference type="InterPro" id="IPR037059">
    <property type="entry name" value="RHD_DNA_bind_dom_sf"/>
</dbReference>
<sequence length="979" mass="106989">MAGEDSYIMGVSDPQMFAMDQLMGMNALFNNTTYITSDLPLRTADGPYLQIIEQPKQRGFRFRYVCEGPSHGGLPGASSEKNKKSYPQVKICNYVGPAKVIVQLVTNGKYVHLHAHSLVGKFCEDGVCTVNAGPKDMVVGFANLGILHVTKKKVFETLETRMIDACKKGYNPGLLVHPELGYLQADGCGDRQLTERERELIRQAAVQQTKEMDLSVVRLMFTAFLPDSNGSFTRKLDPVISDAIYDSKAPNASNLKIVRMDRTAGCVTGGEEIYLLCDKVQKDDIQIRFYEEDENGGMWEGFGDFSPTDVHRQFAIVFKTPKYRDVNITKPASVFVQLRRKSDLETSEPKPFLYYPEIKDKEEVQRKRQKLMPNFSDGYGGSGAGGGGTYGGGGGSAGSGFSYPSYGYSAFAGMHFHPGTTKSNAGMKHGLSSSTAEQDGQSSDKQTDKWDVKHDKKMETVERNECRTQGAKEEDKDGSSCKTEVHKSKLCVADGVFLEKAMQLAKRHCNALFDYAVTGDVKMLLAVQRHLTSVQDENGDNVLHLAIIHLHSELVKNLLEVIPDFNYSDIINMRNDLYQTPLHLAVITKQAEVVEELLKAGADVSLLDRHGNSVLHLAAAAGDSKIVSLLLQHRKIPPMVDLSNGEGLSAIHMVVMANSMSCLKQLLAAGVNVNVQEQKSGRTALHLAVEQENIPLAGCLLLEGDADVDSTTYDGTTPLHIAAGRGSTKLAAVLKAAGANPHIENFEPLFDVDDVKDDEDDEGIVRGTTPLDMAANCEVYDILNGKPYESPVLSEDFLTQGHLRQLNESSKMQLYKLLEVPDPNKNWSTLAQKLGLGILNNAFRLSPSPSKTLLDNYEVSGGTIQELLTALREMDHTEAMEIIQTALCSSESPFPPEDNTAQSVSSSPPPPPTFANGETEELCSSRFQDSETTCDSGVETSFRRLSLTSESLSSKAAALSKPPLGYGREAAGQSSYISS</sequence>
<dbReference type="PROSITE" id="PS50254">
    <property type="entry name" value="REL_2"/>
    <property type="match status" value="1"/>
</dbReference>
<dbReference type="PROSITE" id="PS01204">
    <property type="entry name" value="REL_1"/>
    <property type="match status" value="1"/>
</dbReference>
<feature type="repeat" description="ANK" evidence="17">
    <location>
        <begin position="577"/>
        <end position="609"/>
    </location>
</feature>
<evidence type="ECO:0000256" key="4">
    <source>
        <dbReference type="ARBA" id="ARBA00022490"/>
    </source>
</evidence>
<feature type="repeat" description="ANK" evidence="17">
    <location>
        <begin position="680"/>
        <end position="713"/>
    </location>
</feature>
<dbReference type="Proteomes" id="UP000586704">
    <property type="component" value="Unassembled WGS sequence"/>
</dbReference>
<feature type="repeat" description="ANK" evidence="17">
    <location>
        <begin position="610"/>
        <end position="633"/>
    </location>
</feature>
<evidence type="ECO:0000256" key="16">
    <source>
        <dbReference type="ARBA" id="ARBA00045986"/>
    </source>
</evidence>
<dbReference type="GO" id="GO:0035525">
    <property type="term" value="C:NF-kappaB p50/p65 complex"/>
    <property type="evidence" value="ECO:0007669"/>
    <property type="project" value="TreeGrafter"/>
</dbReference>
<feature type="region of interest" description="Disordered" evidence="18">
    <location>
        <begin position="423"/>
        <end position="480"/>
    </location>
</feature>
<dbReference type="InterPro" id="IPR033926">
    <property type="entry name" value="IPT_NFkappaB"/>
</dbReference>
<comment type="function">
    <text evidence="16">Constitutes the active form, which associates with RELA/p65 to form the NF-kappa-B p65-p50 complex to form a transcription factor. Together with RELA/p65, binds to the kappa-B consensus sequence 5'-GGRNNYYCC-3', located in the enhancer region of genes involved in immune response and acute phase reactions.</text>
</comment>
<evidence type="ECO:0000256" key="5">
    <source>
        <dbReference type="ARBA" id="ARBA00022553"/>
    </source>
</evidence>
<evidence type="ECO:0000256" key="13">
    <source>
        <dbReference type="ARBA" id="ARBA00023163"/>
    </source>
</evidence>
<proteinExistence type="predicted"/>
<evidence type="ECO:0000256" key="10">
    <source>
        <dbReference type="ARBA" id="ARBA00023043"/>
    </source>
</evidence>
<keyword evidence="8" id="KW-0832">Ubl conjugation</keyword>
<feature type="repeat" description="ANK" evidence="17">
    <location>
        <begin position="714"/>
        <end position="746"/>
    </location>
</feature>
<evidence type="ECO:0000256" key="14">
    <source>
        <dbReference type="ARBA" id="ARBA00023242"/>
    </source>
</evidence>
<dbReference type="SUPFAM" id="SSF49417">
    <property type="entry name" value="p53-like transcription factors"/>
    <property type="match status" value="1"/>
</dbReference>
<dbReference type="InterPro" id="IPR013783">
    <property type="entry name" value="Ig-like_fold"/>
</dbReference>
<dbReference type="AlphaFoldDB" id="A0A7L4MYH1"/>
<evidence type="ECO:0000256" key="18">
    <source>
        <dbReference type="SAM" id="MobiDB-lite"/>
    </source>
</evidence>
<keyword evidence="9" id="KW-0805">Transcription regulation</keyword>